<feature type="compositionally biased region" description="Low complexity" evidence="4">
    <location>
        <begin position="254"/>
        <end position="270"/>
    </location>
</feature>
<dbReference type="AlphaFoldDB" id="A0A1E4SY48"/>
<dbReference type="Gene3D" id="1.20.5.170">
    <property type="match status" value="1"/>
</dbReference>
<dbReference type="PANTHER" id="PTHR40621:SF6">
    <property type="entry name" value="AP-1-LIKE TRANSCRIPTION FACTOR YAP1-RELATED"/>
    <property type="match status" value="1"/>
</dbReference>
<dbReference type="PROSITE" id="PS00036">
    <property type="entry name" value="BZIP_BASIC"/>
    <property type="match status" value="1"/>
</dbReference>
<evidence type="ECO:0000256" key="2">
    <source>
        <dbReference type="ARBA" id="ARBA00004496"/>
    </source>
</evidence>
<dbReference type="GO" id="GO:0000976">
    <property type="term" value="F:transcription cis-regulatory region binding"/>
    <property type="evidence" value="ECO:0007669"/>
    <property type="project" value="InterPro"/>
</dbReference>
<keyword evidence="7" id="KW-1185">Reference proteome</keyword>
<keyword evidence="3" id="KW-0539">Nucleus</keyword>
<evidence type="ECO:0000313" key="7">
    <source>
        <dbReference type="Proteomes" id="UP000094801"/>
    </source>
</evidence>
<organism evidence="6 7">
    <name type="scientific">[Candida] arabinofermentans NRRL YB-2248</name>
    <dbReference type="NCBI Taxonomy" id="983967"/>
    <lineage>
        <taxon>Eukaryota</taxon>
        <taxon>Fungi</taxon>
        <taxon>Dikarya</taxon>
        <taxon>Ascomycota</taxon>
        <taxon>Saccharomycotina</taxon>
        <taxon>Pichiomycetes</taxon>
        <taxon>Pichiales</taxon>
        <taxon>Pichiaceae</taxon>
        <taxon>Ogataea</taxon>
        <taxon>Ogataea/Candida clade</taxon>
    </lineage>
</organism>
<dbReference type="SUPFAM" id="SSF57959">
    <property type="entry name" value="Leucine zipper domain"/>
    <property type="match status" value="1"/>
</dbReference>
<feature type="compositionally biased region" description="Low complexity" evidence="4">
    <location>
        <begin position="114"/>
        <end position="149"/>
    </location>
</feature>
<dbReference type="InterPro" id="IPR023167">
    <property type="entry name" value="Yap1_redox_dom_sf"/>
</dbReference>
<evidence type="ECO:0000256" key="1">
    <source>
        <dbReference type="ARBA" id="ARBA00004123"/>
    </source>
</evidence>
<dbReference type="GO" id="GO:0090575">
    <property type="term" value="C:RNA polymerase II transcription regulator complex"/>
    <property type="evidence" value="ECO:0007669"/>
    <property type="project" value="TreeGrafter"/>
</dbReference>
<evidence type="ECO:0000256" key="3">
    <source>
        <dbReference type="ARBA" id="ARBA00023242"/>
    </source>
</evidence>
<dbReference type="OrthoDB" id="5380163at2759"/>
<gene>
    <name evidence="6" type="ORF">CANARDRAFT_8765</name>
</gene>
<dbReference type="STRING" id="983967.A0A1E4SY48"/>
<dbReference type="Gene3D" id="1.10.238.100">
    <property type="entry name" value="YAP1 redox domain. Chain B"/>
    <property type="match status" value="1"/>
</dbReference>
<dbReference type="FunFam" id="1.20.5.170:FF:000067">
    <property type="entry name" value="BZIP transcription factor"/>
    <property type="match status" value="1"/>
</dbReference>
<name>A0A1E4SY48_9ASCO</name>
<proteinExistence type="predicted"/>
<feature type="domain" description="BZIP" evidence="5">
    <location>
        <begin position="22"/>
        <end position="85"/>
    </location>
</feature>
<feature type="region of interest" description="Disordered" evidence="4">
    <location>
        <begin position="245"/>
        <end position="272"/>
    </location>
</feature>
<feature type="region of interest" description="Disordered" evidence="4">
    <location>
        <begin position="179"/>
        <end position="203"/>
    </location>
</feature>
<protein>
    <recommendedName>
        <fullName evidence="5">BZIP domain-containing protein</fullName>
    </recommendedName>
</protein>
<dbReference type="SUPFAM" id="SSF111430">
    <property type="entry name" value="YAP1 redox domain"/>
    <property type="match status" value="1"/>
</dbReference>
<dbReference type="SMART" id="SM00338">
    <property type="entry name" value="BRLZ"/>
    <property type="match status" value="1"/>
</dbReference>
<evidence type="ECO:0000259" key="5">
    <source>
        <dbReference type="PROSITE" id="PS50217"/>
    </source>
</evidence>
<feature type="region of interest" description="Disordered" evidence="4">
    <location>
        <begin position="107"/>
        <end position="149"/>
    </location>
</feature>
<dbReference type="GO" id="GO:0001228">
    <property type="term" value="F:DNA-binding transcription activator activity, RNA polymerase II-specific"/>
    <property type="evidence" value="ECO:0007669"/>
    <property type="project" value="TreeGrafter"/>
</dbReference>
<feature type="region of interest" description="Disordered" evidence="4">
    <location>
        <begin position="1"/>
        <end position="46"/>
    </location>
</feature>
<dbReference type="CDD" id="cd14688">
    <property type="entry name" value="bZIP_YAP"/>
    <property type="match status" value="1"/>
</dbReference>
<dbReference type="InterPro" id="IPR004827">
    <property type="entry name" value="bZIP"/>
</dbReference>
<dbReference type="InterPro" id="IPR046347">
    <property type="entry name" value="bZIP_sf"/>
</dbReference>
<sequence>MSSTENLTLDASSKPGRKPIQSEPKNKRTAQNRAAQRAFRERKEKKMQELEVKVQLLENEKLQITNETELLRIQVDTLMNELSKFKGPEAFKMVNKVQDLGELKQLEFTQNAPSSSSPSGESDKSSSSSSTPINMNSANTPTSSCSSTTNKVGNNTYEYQFPSGVNNEPGTLMAQIQQEPSLWKDQSSSDFSSGISTGETPDSLYTPISAGGSKDELNQSNFKGDFKEDVSNFCADLSTVCGTKSCPYPKSQKPNRGGPPSTTTGGMSNSFATSSLNSPSVAKYSPFQTLADNVSVAESTAGDRAADAATSQVNDLQFLFDIPSYDNSLVFGASNPNTFTVPNFMNEEFGDLDAANALTGEDSDPLRNLITEESKDDPLSEFFNRQPLLTSDNLNILNQPENSIAYKAENFNQTADDNEDEQVPDTNSNLMKCSQIWERITTHPRFGELDIDGLCHELKSKAKCSESGVVVDGSDVGELLQQAIGKTETTPKDSAVINQFLKGLS</sequence>
<evidence type="ECO:0000313" key="6">
    <source>
        <dbReference type="EMBL" id="ODV84413.1"/>
    </source>
</evidence>
<feature type="compositionally biased region" description="Polar residues" evidence="4">
    <location>
        <begin position="1"/>
        <end position="11"/>
    </location>
</feature>
<dbReference type="Pfam" id="PF08601">
    <property type="entry name" value="PAP1"/>
    <property type="match status" value="1"/>
</dbReference>
<dbReference type="GO" id="GO:0034599">
    <property type="term" value="P:cellular response to oxidative stress"/>
    <property type="evidence" value="ECO:0007669"/>
    <property type="project" value="UniProtKB-ARBA"/>
</dbReference>
<evidence type="ECO:0000256" key="4">
    <source>
        <dbReference type="SAM" id="MobiDB-lite"/>
    </source>
</evidence>
<reference evidence="7" key="1">
    <citation type="submission" date="2016-04" db="EMBL/GenBank/DDBJ databases">
        <title>Comparative genomics of biotechnologically important yeasts.</title>
        <authorList>
            <consortium name="DOE Joint Genome Institute"/>
            <person name="Riley R."/>
            <person name="Haridas S."/>
            <person name="Wolfe K.H."/>
            <person name="Lopes M.R."/>
            <person name="Hittinger C.T."/>
            <person name="Goker M."/>
            <person name="Salamov A."/>
            <person name="Wisecaver J."/>
            <person name="Long T.M."/>
            <person name="Aerts A.L."/>
            <person name="Barry K."/>
            <person name="Choi C."/>
            <person name="Clum A."/>
            <person name="Coughlan A.Y."/>
            <person name="Deshpande S."/>
            <person name="Douglass A.P."/>
            <person name="Hanson S.J."/>
            <person name="Klenk H.-P."/>
            <person name="Labutti K."/>
            <person name="Lapidus A."/>
            <person name="Lindquist E."/>
            <person name="Lipzen A."/>
            <person name="Meier-Kolthoff J.P."/>
            <person name="Ohm R.A."/>
            <person name="Otillar R.P."/>
            <person name="Pangilinan J."/>
            <person name="Peng Y."/>
            <person name="Rokas A."/>
            <person name="Rosa C.A."/>
            <person name="Scheuner C."/>
            <person name="Sibirny A.A."/>
            <person name="Slot J.C."/>
            <person name="Stielow J.B."/>
            <person name="Sun H."/>
            <person name="Kurtzman C.P."/>
            <person name="Blackwell M."/>
            <person name="Grigoriev I.V."/>
            <person name="Jeffries T.W."/>
        </authorList>
    </citation>
    <scope>NUCLEOTIDE SEQUENCE [LARGE SCALE GENOMIC DNA]</scope>
    <source>
        <strain evidence="7">NRRL YB-2248</strain>
    </source>
</reference>
<comment type="subcellular location">
    <subcellularLocation>
        <location evidence="2">Cytoplasm</location>
    </subcellularLocation>
    <subcellularLocation>
        <location evidence="1">Nucleus</location>
    </subcellularLocation>
</comment>
<dbReference type="Proteomes" id="UP000094801">
    <property type="component" value="Unassembled WGS sequence"/>
</dbReference>
<dbReference type="GO" id="GO:0005737">
    <property type="term" value="C:cytoplasm"/>
    <property type="evidence" value="ECO:0007669"/>
    <property type="project" value="UniProtKB-SubCell"/>
</dbReference>
<dbReference type="EMBL" id="KV453857">
    <property type="protein sequence ID" value="ODV84413.1"/>
    <property type="molecule type" value="Genomic_DNA"/>
</dbReference>
<dbReference type="PROSITE" id="PS50217">
    <property type="entry name" value="BZIP"/>
    <property type="match status" value="1"/>
</dbReference>
<dbReference type="Pfam" id="PF00170">
    <property type="entry name" value="bZIP_1"/>
    <property type="match status" value="1"/>
</dbReference>
<dbReference type="InterPro" id="IPR013910">
    <property type="entry name" value="TF_PAP1"/>
</dbReference>
<accession>A0A1E4SY48</accession>
<dbReference type="InterPro" id="IPR050936">
    <property type="entry name" value="AP-1-like"/>
</dbReference>
<dbReference type="PANTHER" id="PTHR40621">
    <property type="entry name" value="TRANSCRIPTION FACTOR KAPC-RELATED"/>
    <property type="match status" value="1"/>
</dbReference>